<name>A0A9D3UFV9_9ROSI</name>
<evidence type="ECO:0000313" key="2">
    <source>
        <dbReference type="Proteomes" id="UP000828251"/>
    </source>
</evidence>
<evidence type="ECO:0000313" key="1">
    <source>
        <dbReference type="EMBL" id="KAH1039563.1"/>
    </source>
</evidence>
<dbReference type="AlphaFoldDB" id="A0A9D3UFV9"/>
<sequence length="74" mass="8260">MDVICRAGYHKMRLAEIFDKSEYMRRKGVVDSVRDGGNARIGSSDVVVQVEATNSVTTTRHGSTVQCRATEEKR</sequence>
<dbReference type="OrthoDB" id="994845at2759"/>
<dbReference type="Proteomes" id="UP000828251">
    <property type="component" value="Unassembled WGS sequence"/>
</dbReference>
<protein>
    <submittedName>
        <fullName evidence="1">Uncharacterized protein</fullName>
    </submittedName>
</protein>
<comment type="caution">
    <text evidence="1">The sequence shown here is derived from an EMBL/GenBank/DDBJ whole genome shotgun (WGS) entry which is preliminary data.</text>
</comment>
<organism evidence="1 2">
    <name type="scientific">Gossypium stocksii</name>
    <dbReference type="NCBI Taxonomy" id="47602"/>
    <lineage>
        <taxon>Eukaryota</taxon>
        <taxon>Viridiplantae</taxon>
        <taxon>Streptophyta</taxon>
        <taxon>Embryophyta</taxon>
        <taxon>Tracheophyta</taxon>
        <taxon>Spermatophyta</taxon>
        <taxon>Magnoliopsida</taxon>
        <taxon>eudicotyledons</taxon>
        <taxon>Gunneridae</taxon>
        <taxon>Pentapetalae</taxon>
        <taxon>rosids</taxon>
        <taxon>malvids</taxon>
        <taxon>Malvales</taxon>
        <taxon>Malvaceae</taxon>
        <taxon>Malvoideae</taxon>
        <taxon>Gossypium</taxon>
    </lineage>
</organism>
<proteinExistence type="predicted"/>
<dbReference type="EMBL" id="JAIQCV010000012">
    <property type="protein sequence ID" value="KAH1039563.1"/>
    <property type="molecule type" value="Genomic_DNA"/>
</dbReference>
<gene>
    <name evidence="1" type="ORF">J1N35_041306</name>
</gene>
<accession>A0A9D3UFV9</accession>
<keyword evidence="2" id="KW-1185">Reference proteome</keyword>
<reference evidence="1 2" key="1">
    <citation type="journal article" date="2021" name="Plant Biotechnol. J.">
        <title>Multi-omics assisted identification of the key and species-specific regulatory components of drought-tolerant mechanisms in Gossypium stocksii.</title>
        <authorList>
            <person name="Yu D."/>
            <person name="Ke L."/>
            <person name="Zhang D."/>
            <person name="Wu Y."/>
            <person name="Sun Y."/>
            <person name="Mei J."/>
            <person name="Sun J."/>
            <person name="Sun Y."/>
        </authorList>
    </citation>
    <scope>NUCLEOTIDE SEQUENCE [LARGE SCALE GENOMIC DNA]</scope>
    <source>
        <strain evidence="2">cv. E1</strain>
        <tissue evidence="1">Leaf</tissue>
    </source>
</reference>